<dbReference type="OrthoDB" id="5365725at2"/>
<keyword evidence="2" id="KW-0732">Signal</keyword>
<feature type="coiled-coil region" evidence="1">
    <location>
        <begin position="55"/>
        <end position="96"/>
    </location>
</feature>
<dbReference type="EMBL" id="SZPX01000004">
    <property type="protein sequence ID" value="TKI69641.1"/>
    <property type="molecule type" value="Genomic_DNA"/>
</dbReference>
<dbReference type="Proteomes" id="UP000309561">
    <property type="component" value="Unassembled WGS sequence"/>
</dbReference>
<dbReference type="Gene3D" id="1.20.120.1490">
    <property type="match status" value="1"/>
</dbReference>
<organism evidence="3 4">
    <name type="scientific">Sulfurimonas crateris</name>
    <dbReference type="NCBI Taxonomy" id="2574727"/>
    <lineage>
        <taxon>Bacteria</taxon>
        <taxon>Pseudomonadati</taxon>
        <taxon>Campylobacterota</taxon>
        <taxon>Epsilonproteobacteria</taxon>
        <taxon>Campylobacterales</taxon>
        <taxon>Sulfurimonadaceae</taxon>
        <taxon>Sulfurimonas</taxon>
    </lineage>
</organism>
<dbReference type="AlphaFoldDB" id="A0A4U2Z9G1"/>
<name>A0A4U2Z9G1_9BACT</name>
<evidence type="ECO:0000256" key="1">
    <source>
        <dbReference type="SAM" id="Coils"/>
    </source>
</evidence>
<proteinExistence type="predicted"/>
<protein>
    <submittedName>
        <fullName evidence="3">Periplasmic heavy metal sensor</fullName>
    </submittedName>
</protein>
<feature type="chain" id="PRO_5020787039" evidence="2">
    <location>
        <begin position="22"/>
        <end position="134"/>
    </location>
</feature>
<evidence type="ECO:0000256" key="2">
    <source>
        <dbReference type="SAM" id="SignalP"/>
    </source>
</evidence>
<feature type="signal peptide" evidence="2">
    <location>
        <begin position="1"/>
        <end position="21"/>
    </location>
</feature>
<dbReference type="RefSeq" id="WP_137013388.1">
    <property type="nucleotide sequence ID" value="NZ_SZPX01000004.1"/>
</dbReference>
<comment type="caution">
    <text evidence="3">The sequence shown here is derived from an EMBL/GenBank/DDBJ whole genome shotgun (WGS) entry which is preliminary data.</text>
</comment>
<reference evidence="3 4" key="1">
    <citation type="submission" date="2019-04" db="EMBL/GenBank/DDBJ databases">
        <title>Sulfurimonas crateris sp. nov. a facultative anaerobic sulfur-oxidizing chemolithautotrophic bacterium isolated from a terrestrial mud vulcano.</title>
        <authorList>
            <person name="Ratnikova N.M."/>
            <person name="Slobodkin A.I."/>
            <person name="Merkel A.Y."/>
            <person name="Novikov A."/>
            <person name="Bonch-Osmolovskaya E.A."/>
            <person name="Slobodkina G.B."/>
        </authorList>
    </citation>
    <scope>NUCLEOTIDE SEQUENCE [LARGE SCALE GENOMIC DNA]</scope>
    <source>
        <strain evidence="3 4">SN118</strain>
    </source>
</reference>
<evidence type="ECO:0000313" key="3">
    <source>
        <dbReference type="EMBL" id="TKI69641.1"/>
    </source>
</evidence>
<accession>A0A4U2Z9G1</accession>
<sequence>MKILKILTLICSLLLSFSLIADDDYEHEHKKSHIYKNLDYLNLSKSQHKEIKEIVIEYRKDYKKFYKKREKLQKRLQELLREEKFDKKNYEQISKEIHEDAIELEIETLQNIHSVLSASQRERFSYYLREWQVE</sequence>
<evidence type="ECO:0000313" key="4">
    <source>
        <dbReference type="Proteomes" id="UP000309561"/>
    </source>
</evidence>
<keyword evidence="4" id="KW-1185">Reference proteome</keyword>
<gene>
    <name evidence="3" type="ORF">FCU45_06170</name>
</gene>
<keyword evidence="1" id="KW-0175">Coiled coil</keyword>